<gene>
    <name evidence="5" type="ORF">ACFPIE_02915</name>
</gene>
<evidence type="ECO:0000256" key="1">
    <source>
        <dbReference type="ARBA" id="ARBA00006432"/>
    </source>
</evidence>
<dbReference type="Pfam" id="PF13193">
    <property type="entry name" value="AMP-binding_C"/>
    <property type="match status" value="1"/>
</dbReference>
<evidence type="ECO:0000259" key="4">
    <source>
        <dbReference type="Pfam" id="PF13193"/>
    </source>
</evidence>
<keyword evidence="2" id="KW-0436">Ligase</keyword>
<accession>A0ABW0FNN0</accession>
<protein>
    <submittedName>
        <fullName evidence="5">Class I adenylate-forming enzyme family protein</fullName>
    </submittedName>
</protein>
<organism evidence="5 6">
    <name type="scientific">Brevundimonas staleyi</name>
    <dbReference type="NCBI Taxonomy" id="74326"/>
    <lineage>
        <taxon>Bacteria</taxon>
        <taxon>Pseudomonadati</taxon>
        <taxon>Pseudomonadota</taxon>
        <taxon>Alphaproteobacteria</taxon>
        <taxon>Caulobacterales</taxon>
        <taxon>Caulobacteraceae</taxon>
        <taxon>Brevundimonas</taxon>
    </lineage>
</organism>
<name>A0ABW0FNN0_9CAUL</name>
<dbReference type="InterPro" id="IPR000873">
    <property type="entry name" value="AMP-dep_synth/lig_dom"/>
</dbReference>
<dbReference type="SUPFAM" id="SSF56801">
    <property type="entry name" value="Acetyl-CoA synthetase-like"/>
    <property type="match status" value="1"/>
</dbReference>
<dbReference type="Proteomes" id="UP001596152">
    <property type="component" value="Unassembled WGS sequence"/>
</dbReference>
<dbReference type="PANTHER" id="PTHR43201">
    <property type="entry name" value="ACYL-COA SYNTHETASE"/>
    <property type="match status" value="1"/>
</dbReference>
<dbReference type="InterPro" id="IPR045851">
    <property type="entry name" value="AMP-bd_C_sf"/>
</dbReference>
<dbReference type="InterPro" id="IPR042099">
    <property type="entry name" value="ANL_N_sf"/>
</dbReference>
<reference evidence="6" key="1">
    <citation type="journal article" date="2019" name="Int. J. Syst. Evol. Microbiol.">
        <title>The Global Catalogue of Microorganisms (GCM) 10K type strain sequencing project: providing services to taxonomists for standard genome sequencing and annotation.</title>
        <authorList>
            <consortium name="The Broad Institute Genomics Platform"/>
            <consortium name="The Broad Institute Genome Sequencing Center for Infectious Disease"/>
            <person name="Wu L."/>
            <person name="Ma J."/>
        </authorList>
    </citation>
    <scope>NUCLEOTIDE SEQUENCE [LARGE SCALE GENOMIC DNA]</scope>
    <source>
        <strain evidence="6">JCM 12125</strain>
    </source>
</reference>
<dbReference type="EMBL" id="JBHSLF010000005">
    <property type="protein sequence ID" value="MFC5342849.1"/>
    <property type="molecule type" value="Genomic_DNA"/>
</dbReference>
<sequence>MIVVDRRLAAAYRAEGWWHDLRLTDLLDRHVREAPEVEALVDPQDRSALVGGEPRRLTWVEVGLAVDRTAATLNGLGLGKDDVILTQLPNVVEYPILYLAAWRLGIIVTPLPVQHREKEIAFCANRTGAKALVTVPTIGGRDHLALMRSARPQCSSVVHILSFGAGEGAVDLTAASDAVTADDLVEAKRAAGAARVTADDVTTICWTSGTEADPKGVPRSHNEWRGVATFLTSAAELQPGARLLTPFPLVNISGVGSGITVWLELGGAMVLHHPFDLDLFLKQLREERIDYTTTAPAILTRLLEQPERLEGIDFGRLSRIGSGSAPLSEWLVSTWLDRYGVELINTYGSNEGAGLVATRRDVPDPAERGVFFPRFGDPRFRWTHLMGDRIRNRLIDPDTGREIDEPGVTGELRVKGPTVFTEYWNAPELTAAAFDDEGWYRTGDLFEIAGDRGQYYRFVGRLKDIVLRGGMNISCEEIEGYLTAHPTVLEAAVVGAPDEALGERVCACVVPAPGAAPTLAGLVAFLRDEWRIAVYKQPERLELFDALPRNPVGKVLKRELREAVRQRME</sequence>
<dbReference type="Gene3D" id="3.40.50.12780">
    <property type="entry name" value="N-terminal domain of ligase-like"/>
    <property type="match status" value="1"/>
</dbReference>
<keyword evidence="6" id="KW-1185">Reference proteome</keyword>
<evidence type="ECO:0000259" key="3">
    <source>
        <dbReference type="Pfam" id="PF00501"/>
    </source>
</evidence>
<feature type="domain" description="AMP-binding enzyme C-terminal" evidence="4">
    <location>
        <begin position="477"/>
        <end position="554"/>
    </location>
</feature>
<dbReference type="InterPro" id="IPR025110">
    <property type="entry name" value="AMP-bd_C"/>
</dbReference>
<evidence type="ECO:0000313" key="6">
    <source>
        <dbReference type="Proteomes" id="UP001596152"/>
    </source>
</evidence>
<comment type="similarity">
    <text evidence="1">Belongs to the ATP-dependent AMP-binding enzyme family.</text>
</comment>
<feature type="domain" description="AMP-dependent synthetase/ligase" evidence="3">
    <location>
        <begin position="42"/>
        <end position="424"/>
    </location>
</feature>
<dbReference type="PANTHER" id="PTHR43201:SF5">
    <property type="entry name" value="MEDIUM-CHAIN ACYL-COA LIGASE ACSF2, MITOCHONDRIAL"/>
    <property type="match status" value="1"/>
</dbReference>
<proteinExistence type="inferred from homology"/>
<dbReference type="RefSeq" id="WP_374039005.1">
    <property type="nucleotide sequence ID" value="NZ_CP169082.1"/>
</dbReference>
<comment type="caution">
    <text evidence="5">The sequence shown here is derived from an EMBL/GenBank/DDBJ whole genome shotgun (WGS) entry which is preliminary data.</text>
</comment>
<evidence type="ECO:0000256" key="2">
    <source>
        <dbReference type="ARBA" id="ARBA00022598"/>
    </source>
</evidence>
<dbReference type="Gene3D" id="3.30.300.30">
    <property type="match status" value="1"/>
</dbReference>
<dbReference type="Pfam" id="PF00501">
    <property type="entry name" value="AMP-binding"/>
    <property type="match status" value="1"/>
</dbReference>
<evidence type="ECO:0000313" key="5">
    <source>
        <dbReference type="EMBL" id="MFC5342849.1"/>
    </source>
</evidence>